<dbReference type="eggNOG" id="COG5362">
    <property type="taxonomic scope" value="Bacteria"/>
</dbReference>
<dbReference type="STRING" id="880072.Desac_1482"/>
<sequence>MELSLNVLPLVDECEGKQERRRQRAAQDPLFFCRTYLPHYFIQPSAAFHFELIQLLEEGKEALSRKSFWSEGNGGLGRAVVVAVPREFAKTTLCAFGYVLHQICFRRRNFIIIGGSSKESASDLTAFIYLELLYNDRLRQDFGDLVRESSHVDDFLTMNEVRIKSRGRGERLLGLKHRQRRPDLIILDDVEDNVSVRNSDAVHRILEWVRSVFYSGLDPQGTLLVIGTILHHQSALNLMLTMDGKPFSHFRRCIYRAVLNDGRSLWEARHPLTKLRRQKQLVGAAIFNQEKMNEPLQETGVFRQVWVHYFHPDTLKDKELEVVGFFDASLGGGAETDYKAMVTVGLDRRERVFYVMDAWIQKAWLEKALQVIGQRYGTYRHRVIGIADNSFQRLLPFEFKRWGPENDMVLPIRKLASGGSKEARIYSLASLLERGKIRFIRGHSDQEVLIEQLLYFPSKMINDDGPDALAGAVKLAQDLVCGDIECQST</sequence>
<dbReference type="InterPro" id="IPR027417">
    <property type="entry name" value="P-loop_NTPase"/>
</dbReference>
<keyword evidence="2" id="KW-1185">Reference proteome</keyword>
<protein>
    <submittedName>
        <fullName evidence="1">Phage uncharacterized protein</fullName>
    </submittedName>
</protein>
<accession>F2NCQ6</accession>
<dbReference type="Gene3D" id="3.40.50.300">
    <property type="entry name" value="P-loop containing nucleotide triphosphate hydrolases"/>
    <property type="match status" value="1"/>
</dbReference>
<dbReference type="Proteomes" id="UP000000483">
    <property type="component" value="Chromosome"/>
</dbReference>
<evidence type="ECO:0000313" key="2">
    <source>
        <dbReference type="Proteomes" id="UP000000483"/>
    </source>
</evidence>
<dbReference type="EMBL" id="CP002629">
    <property type="protein sequence ID" value="AEB09337.1"/>
    <property type="molecule type" value="Genomic_DNA"/>
</dbReference>
<proteinExistence type="predicted"/>
<evidence type="ECO:0000313" key="1">
    <source>
        <dbReference type="EMBL" id="AEB09337.1"/>
    </source>
</evidence>
<dbReference type="KEGG" id="dao:Desac_1482"/>
<gene>
    <name evidence="1" type="ordered locus">Desac_1482</name>
</gene>
<reference evidence="2" key="2">
    <citation type="submission" date="2011-03" db="EMBL/GenBank/DDBJ databases">
        <title>The complete genome of Desulfobacca acetoxidans DSM 11109.</title>
        <authorList>
            <consortium name="US DOE Joint Genome Institute (JGI-PGF)"/>
            <person name="Lucas S."/>
            <person name="Copeland A."/>
            <person name="Lapidus A."/>
            <person name="Bruce D."/>
            <person name="Goodwin L."/>
            <person name="Pitluck S."/>
            <person name="Peters L."/>
            <person name="Kyrpides N."/>
            <person name="Mavromatis K."/>
            <person name="Ivanova N."/>
            <person name="Ovchinnikova G."/>
            <person name="Teshima H."/>
            <person name="Detter J.C."/>
            <person name="Han C."/>
            <person name="Land M."/>
            <person name="Hauser L."/>
            <person name="Markowitz V."/>
            <person name="Cheng J.-F."/>
            <person name="Hugenholtz P."/>
            <person name="Woyke T."/>
            <person name="Wu D."/>
            <person name="Spring S."/>
            <person name="Schueler E."/>
            <person name="Brambilla E."/>
            <person name="Klenk H.-P."/>
            <person name="Eisen J.A."/>
        </authorList>
    </citation>
    <scope>NUCLEOTIDE SEQUENCE [LARGE SCALE GENOMIC DNA]</scope>
    <source>
        <strain evidence="2">ATCC 700848 / DSM 11109 / ASRB2</strain>
    </source>
</reference>
<dbReference type="HOGENOM" id="CLU_029599_0_0_7"/>
<reference evidence="1 2" key="1">
    <citation type="journal article" date="2011" name="Stand. Genomic Sci.">
        <title>Complete genome sequence of the acetate-degrading sulfate reducer Desulfobacca acetoxidans type strain (ASRB2).</title>
        <authorList>
            <person name="Goker M."/>
            <person name="Teshima H."/>
            <person name="Lapidus A."/>
            <person name="Nolan M."/>
            <person name="Lucas S."/>
            <person name="Hammon N."/>
            <person name="Deshpande S."/>
            <person name="Cheng J.F."/>
            <person name="Tapia R."/>
            <person name="Han C."/>
            <person name="Goodwin L."/>
            <person name="Pitluck S."/>
            <person name="Huntemann M."/>
            <person name="Liolios K."/>
            <person name="Ivanova N."/>
            <person name="Pagani I."/>
            <person name="Mavromatis K."/>
            <person name="Ovchinikova G."/>
            <person name="Pati A."/>
            <person name="Chen A."/>
            <person name="Palaniappan K."/>
            <person name="Land M."/>
            <person name="Hauser L."/>
            <person name="Brambilla E.M."/>
            <person name="Rohde M."/>
            <person name="Spring S."/>
            <person name="Detter J.C."/>
            <person name="Woyke T."/>
            <person name="Bristow J."/>
            <person name="Eisen J.A."/>
            <person name="Markowitz V."/>
            <person name="Hugenholtz P."/>
            <person name="Kyrpides N.C."/>
            <person name="Klenk H.P."/>
        </authorList>
    </citation>
    <scope>NUCLEOTIDE SEQUENCE [LARGE SCALE GENOMIC DNA]</scope>
    <source>
        <strain evidence="2">ATCC 700848 / DSM 11109 / ASRB2</strain>
    </source>
</reference>
<name>F2NCQ6_DESAR</name>
<organism evidence="1 2">
    <name type="scientific">Desulfobacca acetoxidans (strain ATCC 700848 / DSM 11109 / ASRB2)</name>
    <dbReference type="NCBI Taxonomy" id="880072"/>
    <lineage>
        <taxon>Bacteria</taxon>
        <taxon>Pseudomonadati</taxon>
        <taxon>Thermodesulfobacteriota</taxon>
        <taxon>Desulfobaccia</taxon>
        <taxon>Desulfobaccales</taxon>
        <taxon>Desulfobaccaceae</taxon>
        <taxon>Desulfobacca</taxon>
    </lineage>
</organism>
<dbReference type="AlphaFoldDB" id="F2NCQ6"/>